<feature type="compositionally biased region" description="Basic residues" evidence="1">
    <location>
        <begin position="1"/>
        <end position="10"/>
    </location>
</feature>
<dbReference type="AlphaFoldDB" id="A0A3N4ISB2"/>
<dbReference type="EMBL" id="ML119647">
    <property type="protein sequence ID" value="RPA87101.1"/>
    <property type="molecule type" value="Genomic_DNA"/>
</dbReference>
<name>A0A3N4ISB2_ASCIM</name>
<reference evidence="2 3" key="1">
    <citation type="journal article" date="2018" name="Nat. Ecol. Evol.">
        <title>Pezizomycetes genomes reveal the molecular basis of ectomycorrhizal truffle lifestyle.</title>
        <authorList>
            <person name="Murat C."/>
            <person name="Payen T."/>
            <person name="Noel B."/>
            <person name="Kuo A."/>
            <person name="Morin E."/>
            <person name="Chen J."/>
            <person name="Kohler A."/>
            <person name="Krizsan K."/>
            <person name="Balestrini R."/>
            <person name="Da Silva C."/>
            <person name="Montanini B."/>
            <person name="Hainaut M."/>
            <person name="Levati E."/>
            <person name="Barry K.W."/>
            <person name="Belfiori B."/>
            <person name="Cichocki N."/>
            <person name="Clum A."/>
            <person name="Dockter R.B."/>
            <person name="Fauchery L."/>
            <person name="Guy J."/>
            <person name="Iotti M."/>
            <person name="Le Tacon F."/>
            <person name="Lindquist E.A."/>
            <person name="Lipzen A."/>
            <person name="Malagnac F."/>
            <person name="Mello A."/>
            <person name="Molinier V."/>
            <person name="Miyauchi S."/>
            <person name="Poulain J."/>
            <person name="Riccioni C."/>
            <person name="Rubini A."/>
            <person name="Sitrit Y."/>
            <person name="Splivallo R."/>
            <person name="Traeger S."/>
            <person name="Wang M."/>
            <person name="Zifcakova L."/>
            <person name="Wipf D."/>
            <person name="Zambonelli A."/>
            <person name="Paolocci F."/>
            <person name="Nowrousian M."/>
            <person name="Ottonello S."/>
            <person name="Baldrian P."/>
            <person name="Spatafora J.W."/>
            <person name="Henrissat B."/>
            <person name="Nagy L.G."/>
            <person name="Aury J.M."/>
            <person name="Wincker P."/>
            <person name="Grigoriev I.V."/>
            <person name="Bonfante P."/>
            <person name="Martin F.M."/>
        </authorList>
    </citation>
    <scope>NUCLEOTIDE SEQUENCE [LARGE SCALE GENOMIC DNA]</scope>
    <source>
        <strain evidence="2 3">RN42</strain>
    </source>
</reference>
<organism evidence="2 3">
    <name type="scientific">Ascobolus immersus RN42</name>
    <dbReference type="NCBI Taxonomy" id="1160509"/>
    <lineage>
        <taxon>Eukaryota</taxon>
        <taxon>Fungi</taxon>
        <taxon>Dikarya</taxon>
        <taxon>Ascomycota</taxon>
        <taxon>Pezizomycotina</taxon>
        <taxon>Pezizomycetes</taxon>
        <taxon>Pezizales</taxon>
        <taxon>Ascobolaceae</taxon>
        <taxon>Ascobolus</taxon>
    </lineage>
</organism>
<proteinExistence type="predicted"/>
<keyword evidence="3" id="KW-1185">Reference proteome</keyword>
<protein>
    <submittedName>
        <fullName evidence="2">Uncharacterized protein</fullName>
    </submittedName>
</protein>
<evidence type="ECO:0000256" key="1">
    <source>
        <dbReference type="SAM" id="MobiDB-lite"/>
    </source>
</evidence>
<feature type="compositionally biased region" description="Polar residues" evidence="1">
    <location>
        <begin position="24"/>
        <end position="40"/>
    </location>
</feature>
<sequence length="227" mass="26540">MWKSFKKRARPILPIPTHERRKNTTPGTASTPKKSEYSQSVVNTELDPEQFTDFYRCLRKEESMKRNDARLELVKTTQYDPKTDPYFQLFTKPLRRNGLRLVKEYTHNPRGQVVETFEYNLKYHLEQMNPDYEVTLCGYTRGRNYNSFLQIVVFSPHSLPQERECIRDGNKLFCGPETPIVLKIPELMEFWGLRLKVDLGCFCPRFDAEASIVPEIAPPNEVAEASL</sequence>
<gene>
    <name evidence="2" type="ORF">BJ508DRAFT_372211</name>
</gene>
<dbReference type="Proteomes" id="UP000275078">
    <property type="component" value="Unassembled WGS sequence"/>
</dbReference>
<evidence type="ECO:0000313" key="3">
    <source>
        <dbReference type="Proteomes" id="UP000275078"/>
    </source>
</evidence>
<accession>A0A3N4ISB2</accession>
<feature type="region of interest" description="Disordered" evidence="1">
    <location>
        <begin position="1"/>
        <end position="40"/>
    </location>
</feature>
<evidence type="ECO:0000313" key="2">
    <source>
        <dbReference type="EMBL" id="RPA87101.1"/>
    </source>
</evidence>